<keyword evidence="2" id="KW-1185">Reference proteome</keyword>
<dbReference type="EnsemblMetazoa" id="PPA39499.1">
    <property type="protein sequence ID" value="PPA39499.1"/>
    <property type="gene ID" value="WBGene00277868"/>
</dbReference>
<protein>
    <submittedName>
        <fullName evidence="1">Uncharacterized protein</fullName>
    </submittedName>
</protein>
<name>A0A2A6B3Y1_PRIPA</name>
<organism evidence="1 2">
    <name type="scientific">Pristionchus pacificus</name>
    <name type="common">Parasitic nematode worm</name>
    <dbReference type="NCBI Taxonomy" id="54126"/>
    <lineage>
        <taxon>Eukaryota</taxon>
        <taxon>Metazoa</taxon>
        <taxon>Ecdysozoa</taxon>
        <taxon>Nematoda</taxon>
        <taxon>Chromadorea</taxon>
        <taxon>Rhabditida</taxon>
        <taxon>Rhabditina</taxon>
        <taxon>Diplogasteromorpha</taxon>
        <taxon>Diplogasteroidea</taxon>
        <taxon>Neodiplogasteridae</taxon>
        <taxon>Pristionchus</taxon>
    </lineage>
</organism>
<dbReference type="Proteomes" id="UP000005239">
    <property type="component" value="Unassembled WGS sequence"/>
</dbReference>
<accession>A0A2A6B3Y1</accession>
<dbReference type="AlphaFoldDB" id="A0A2A6B3Y1"/>
<evidence type="ECO:0000313" key="2">
    <source>
        <dbReference type="Proteomes" id="UP000005239"/>
    </source>
</evidence>
<proteinExistence type="predicted"/>
<reference evidence="1" key="2">
    <citation type="submission" date="2022-06" db="UniProtKB">
        <authorList>
            <consortium name="EnsemblMetazoa"/>
        </authorList>
    </citation>
    <scope>IDENTIFICATION</scope>
    <source>
        <strain evidence="1">PS312</strain>
    </source>
</reference>
<sequence length="114" mass="12973">MSVARTLSHFSPVPTMVCPFPNGTIPIVYVNTFFTIFRYKDGISDGFVADFWNTAARYLHCDGVNFIHHPNYGIIELLAVNYTANRKVAHAMEIWEKSKRVKLSLLSMCEVTTK</sequence>
<gene>
    <name evidence="1" type="primary">WBGene00277868</name>
</gene>
<reference evidence="2" key="1">
    <citation type="journal article" date="2008" name="Nat. Genet.">
        <title>The Pristionchus pacificus genome provides a unique perspective on nematode lifestyle and parasitism.</title>
        <authorList>
            <person name="Dieterich C."/>
            <person name="Clifton S.W."/>
            <person name="Schuster L.N."/>
            <person name="Chinwalla A."/>
            <person name="Delehaunty K."/>
            <person name="Dinkelacker I."/>
            <person name="Fulton L."/>
            <person name="Fulton R."/>
            <person name="Godfrey J."/>
            <person name="Minx P."/>
            <person name="Mitreva M."/>
            <person name="Roeseler W."/>
            <person name="Tian H."/>
            <person name="Witte H."/>
            <person name="Yang S.P."/>
            <person name="Wilson R.K."/>
            <person name="Sommer R.J."/>
        </authorList>
    </citation>
    <scope>NUCLEOTIDE SEQUENCE [LARGE SCALE GENOMIC DNA]</scope>
    <source>
        <strain evidence="2">PS312</strain>
    </source>
</reference>
<evidence type="ECO:0000313" key="1">
    <source>
        <dbReference type="EnsemblMetazoa" id="PPA39499.1"/>
    </source>
</evidence>
<accession>A0A8R1YVJ2</accession>